<name>A0A6P6Y9I6_DERPT</name>
<dbReference type="PROSITE" id="PS50296">
    <property type="entry name" value="SUI1"/>
    <property type="match status" value="1"/>
</dbReference>
<reference evidence="5" key="1">
    <citation type="submission" date="2025-08" db="UniProtKB">
        <authorList>
            <consortium name="RefSeq"/>
        </authorList>
    </citation>
    <scope>IDENTIFICATION</scope>
    <source>
        <strain evidence="5">Airmid</strain>
    </source>
</reference>
<dbReference type="KEGG" id="dpte:113796071"/>
<evidence type="ECO:0000313" key="5">
    <source>
        <dbReference type="RefSeq" id="XP_027202118.1"/>
    </source>
</evidence>
<evidence type="ECO:0000256" key="1">
    <source>
        <dbReference type="ARBA" id="ARBA00005422"/>
    </source>
</evidence>
<protein>
    <submittedName>
        <fullName evidence="5">Eukaryotic translation initiation factor 1-like</fullName>
    </submittedName>
</protein>
<dbReference type="SUPFAM" id="SSF55159">
    <property type="entry name" value="eIF1-like"/>
    <property type="match status" value="1"/>
</dbReference>
<dbReference type="OrthoDB" id="10248435at2759"/>
<dbReference type="CDD" id="cd11566">
    <property type="entry name" value="eIF1_SUI1"/>
    <property type="match status" value="1"/>
</dbReference>
<dbReference type="InterPro" id="IPR001950">
    <property type="entry name" value="SUI1"/>
</dbReference>
<dbReference type="AlphaFoldDB" id="A0A6P6Y9I6"/>
<sequence>MYKFRNCMSKKYIKPTHKKEFDQIVRDVRAIALPHIDKRARKIYLSQVSWLKENKPFTNVEYKRYQYIRMQQRNGRKSWTLITGLDERFDPKKILRQMQKTFSCNGTVVEDSEHGCVIQLQGDQRELVVQFLKEQAICTGDEIRMHGT</sequence>
<keyword evidence="4" id="KW-1185">Reference proteome</keyword>
<dbReference type="Gene3D" id="3.30.780.10">
    <property type="entry name" value="SUI1-like domain"/>
    <property type="match status" value="1"/>
</dbReference>
<dbReference type="Pfam" id="PF01253">
    <property type="entry name" value="SUI1"/>
    <property type="match status" value="1"/>
</dbReference>
<organism evidence="4 5">
    <name type="scientific">Dermatophagoides pteronyssinus</name>
    <name type="common">European house dust mite</name>
    <dbReference type="NCBI Taxonomy" id="6956"/>
    <lineage>
        <taxon>Eukaryota</taxon>
        <taxon>Metazoa</taxon>
        <taxon>Ecdysozoa</taxon>
        <taxon>Arthropoda</taxon>
        <taxon>Chelicerata</taxon>
        <taxon>Arachnida</taxon>
        <taxon>Acari</taxon>
        <taxon>Acariformes</taxon>
        <taxon>Sarcoptiformes</taxon>
        <taxon>Astigmata</taxon>
        <taxon>Psoroptidia</taxon>
        <taxon>Analgoidea</taxon>
        <taxon>Pyroglyphidae</taxon>
        <taxon>Dermatophagoidinae</taxon>
        <taxon>Dermatophagoides</taxon>
    </lineage>
</organism>
<dbReference type="InterPro" id="IPR036877">
    <property type="entry name" value="SUI1_dom_sf"/>
</dbReference>
<keyword evidence="2" id="KW-0648">Protein biosynthesis</keyword>
<dbReference type="PANTHER" id="PTHR10388">
    <property type="entry name" value="EUKARYOTIC TRANSLATION INITIATION FACTOR SUI1"/>
    <property type="match status" value="1"/>
</dbReference>
<dbReference type="InterPro" id="IPR005874">
    <property type="entry name" value="SUI1_euk"/>
</dbReference>
<gene>
    <name evidence="5" type="primary">LOC113796071</name>
</gene>
<evidence type="ECO:0000259" key="3">
    <source>
        <dbReference type="PROSITE" id="PS50296"/>
    </source>
</evidence>
<proteinExistence type="inferred from homology"/>
<dbReference type="InParanoid" id="A0A6P6Y9I6"/>
<dbReference type="Proteomes" id="UP000515146">
    <property type="component" value="Unplaced"/>
</dbReference>
<comment type="similarity">
    <text evidence="1">Belongs to the SUI1 family.</text>
</comment>
<dbReference type="GO" id="GO:0003743">
    <property type="term" value="F:translation initiation factor activity"/>
    <property type="evidence" value="ECO:0007669"/>
    <property type="project" value="InterPro"/>
</dbReference>
<evidence type="ECO:0000256" key="2">
    <source>
        <dbReference type="ARBA" id="ARBA00022917"/>
    </source>
</evidence>
<feature type="domain" description="SUI1" evidence="3">
    <location>
        <begin position="66"/>
        <end position="136"/>
    </location>
</feature>
<accession>A0A6P6Y9I6</accession>
<dbReference type="RefSeq" id="XP_027202118.1">
    <property type="nucleotide sequence ID" value="XM_027346317.1"/>
</dbReference>
<evidence type="ECO:0000313" key="4">
    <source>
        <dbReference type="Proteomes" id="UP000515146"/>
    </source>
</evidence>